<dbReference type="Proteomes" id="UP000002630">
    <property type="component" value="Linkage Group LG17"/>
</dbReference>
<evidence type="ECO:0000256" key="1">
    <source>
        <dbReference type="ARBA" id="ARBA00022679"/>
    </source>
</evidence>
<feature type="domain" description="PI3K/PI4K catalytic" evidence="4">
    <location>
        <begin position="914"/>
        <end position="1117"/>
    </location>
</feature>
<dbReference type="GO" id="GO:0016020">
    <property type="term" value="C:membrane"/>
    <property type="evidence" value="ECO:0007669"/>
    <property type="project" value="TreeGrafter"/>
</dbReference>
<dbReference type="PROSITE" id="PS00915">
    <property type="entry name" value="PI3_4_KINASE_1"/>
    <property type="match status" value="1"/>
</dbReference>
<evidence type="ECO:0000259" key="4">
    <source>
        <dbReference type="PROSITE" id="PS50290"/>
    </source>
</evidence>
<dbReference type="PROSITE" id="PS00916">
    <property type="entry name" value="PI3_4_KINASE_2"/>
    <property type="match status" value="1"/>
</dbReference>
<evidence type="ECO:0000313" key="6">
    <source>
        <dbReference type="Proteomes" id="UP000002630"/>
    </source>
</evidence>
<keyword evidence="2" id="KW-0418">Kinase</keyword>
<evidence type="ECO:0000256" key="2">
    <source>
        <dbReference type="ARBA" id="ARBA00022777"/>
    </source>
</evidence>
<accession>D8LLV8</accession>
<dbReference type="OrthoDB" id="10264149at2759"/>
<keyword evidence="1" id="KW-0808">Transferase</keyword>
<name>D8LLV8_ECTSI</name>
<dbReference type="GO" id="GO:0046854">
    <property type="term" value="P:phosphatidylinositol phosphate biosynthetic process"/>
    <property type="evidence" value="ECO:0007669"/>
    <property type="project" value="InterPro"/>
</dbReference>
<feature type="region of interest" description="Disordered" evidence="3">
    <location>
        <begin position="699"/>
        <end position="726"/>
    </location>
</feature>
<dbReference type="Gene3D" id="3.30.1010.10">
    <property type="entry name" value="Phosphatidylinositol 3-kinase Catalytic Subunit, Chain A, domain 4"/>
    <property type="match status" value="1"/>
</dbReference>
<dbReference type="AlphaFoldDB" id="D8LLV8"/>
<feature type="compositionally biased region" description="Basic and acidic residues" evidence="3">
    <location>
        <begin position="662"/>
        <end position="673"/>
    </location>
</feature>
<dbReference type="InterPro" id="IPR018936">
    <property type="entry name" value="PI3/4_kinase_CS"/>
</dbReference>
<dbReference type="GO" id="GO:0005737">
    <property type="term" value="C:cytoplasm"/>
    <property type="evidence" value="ECO:0007669"/>
    <property type="project" value="TreeGrafter"/>
</dbReference>
<organism evidence="5 6">
    <name type="scientific">Ectocarpus siliculosus</name>
    <name type="common">Brown alga</name>
    <name type="synonym">Conferva siliculosa</name>
    <dbReference type="NCBI Taxonomy" id="2880"/>
    <lineage>
        <taxon>Eukaryota</taxon>
        <taxon>Sar</taxon>
        <taxon>Stramenopiles</taxon>
        <taxon>Ochrophyta</taxon>
        <taxon>PX clade</taxon>
        <taxon>Phaeophyceae</taxon>
        <taxon>Ectocarpales</taxon>
        <taxon>Ectocarpaceae</taxon>
        <taxon>Ectocarpus</taxon>
    </lineage>
</organism>
<reference evidence="5 6" key="1">
    <citation type="journal article" date="2010" name="Nature">
        <title>The Ectocarpus genome and the independent evolution of multicellularity in brown algae.</title>
        <authorList>
            <person name="Cock J.M."/>
            <person name="Sterck L."/>
            <person name="Rouze P."/>
            <person name="Scornet D."/>
            <person name="Allen A.E."/>
            <person name="Amoutzias G."/>
            <person name="Anthouard V."/>
            <person name="Artiguenave F."/>
            <person name="Aury J.M."/>
            <person name="Badger J.H."/>
            <person name="Beszteri B."/>
            <person name="Billiau K."/>
            <person name="Bonnet E."/>
            <person name="Bothwell J.H."/>
            <person name="Bowler C."/>
            <person name="Boyen C."/>
            <person name="Brownlee C."/>
            <person name="Carrano C.J."/>
            <person name="Charrier B."/>
            <person name="Cho G.Y."/>
            <person name="Coelho S.M."/>
            <person name="Collen J."/>
            <person name="Corre E."/>
            <person name="Da Silva C."/>
            <person name="Delage L."/>
            <person name="Delaroque N."/>
            <person name="Dittami S.M."/>
            <person name="Doulbeau S."/>
            <person name="Elias M."/>
            <person name="Farnham G."/>
            <person name="Gachon C.M."/>
            <person name="Gschloessl B."/>
            <person name="Heesch S."/>
            <person name="Jabbari K."/>
            <person name="Jubin C."/>
            <person name="Kawai H."/>
            <person name="Kimura K."/>
            <person name="Kloareg B."/>
            <person name="Kupper F.C."/>
            <person name="Lang D."/>
            <person name="Le Bail A."/>
            <person name="Leblanc C."/>
            <person name="Lerouge P."/>
            <person name="Lohr M."/>
            <person name="Lopez P.J."/>
            <person name="Martens C."/>
            <person name="Maumus F."/>
            <person name="Michel G."/>
            <person name="Miranda-Saavedra D."/>
            <person name="Morales J."/>
            <person name="Moreau H."/>
            <person name="Motomura T."/>
            <person name="Nagasato C."/>
            <person name="Napoli C.A."/>
            <person name="Nelson D.R."/>
            <person name="Nyvall-Collen P."/>
            <person name="Peters A.F."/>
            <person name="Pommier C."/>
            <person name="Potin P."/>
            <person name="Poulain J."/>
            <person name="Quesneville H."/>
            <person name="Read B."/>
            <person name="Rensing S.A."/>
            <person name="Ritter A."/>
            <person name="Rousvoal S."/>
            <person name="Samanta M."/>
            <person name="Samson G."/>
            <person name="Schroeder D.C."/>
            <person name="Segurens B."/>
            <person name="Strittmatter M."/>
            <person name="Tonon T."/>
            <person name="Tregear J.W."/>
            <person name="Valentin K."/>
            <person name="von Dassow P."/>
            <person name="Yamagishi T."/>
            <person name="Van de Peer Y."/>
            <person name="Wincker P."/>
        </authorList>
    </citation>
    <scope>NUCLEOTIDE SEQUENCE [LARGE SCALE GENOMIC DNA]</scope>
    <source>
        <strain evidence="6">Ec32 / CCAP1310/4</strain>
    </source>
</reference>
<evidence type="ECO:0000313" key="5">
    <source>
        <dbReference type="EMBL" id="CBN77172.1"/>
    </source>
</evidence>
<dbReference type="GO" id="GO:0004430">
    <property type="term" value="F:1-phosphatidylinositol 4-kinase activity"/>
    <property type="evidence" value="ECO:0007669"/>
    <property type="project" value="TreeGrafter"/>
</dbReference>
<dbReference type="PROSITE" id="PS50290">
    <property type="entry name" value="PI3_4_KINASE_3"/>
    <property type="match status" value="1"/>
</dbReference>
<dbReference type="SMART" id="SM00146">
    <property type="entry name" value="PI3Kc"/>
    <property type="match status" value="1"/>
</dbReference>
<feature type="region of interest" description="Disordered" evidence="3">
    <location>
        <begin position="424"/>
        <end position="449"/>
    </location>
</feature>
<dbReference type="InterPro" id="IPR000403">
    <property type="entry name" value="PI3/4_kinase_cat_dom"/>
</dbReference>
<keyword evidence="6" id="KW-1185">Reference proteome</keyword>
<dbReference type="PANTHER" id="PTHR10048:SF22">
    <property type="entry name" value="PHOSPHATIDYLINOSITOL 4-KINASE BETA"/>
    <property type="match status" value="1"/>
</dbReference>
<feature type="compositionally biased region" description="Gly residues" evidence="3">
    <location>
        <begin position="188"/>
        <end position="204"/>
    </location>
</feature>
<dbReference type="SUPFAM" id="SSF56112">
    <property type="entry name" value="Protein kinase-like (PK-like)"/>
    <property type="match status" value="1"/>
</dbReference>
<feature type="compositionally biased region" description="Low complexity" evidence="3">
    <location>
        <begin position="428"/>
        <end position="437"/>
    </location>
</feature>
<feature type="region of interest" description="Disordered" evidence="3">
    <location>
        <begin position="182"/>
        <end position="204"/>
    </location>
</feature>
<dbReference type="InterPro" id="IPR011009">
    <property type="entry name" value="Kinase-like_dom_sf"/>
</dbReference>
<dbReference type="Gene3D" id="1.10.1070.11">
    <property type="entry name" value="Phosphatidylinositol 3-/4-kinase, catalytic domain"/>
    <property type="match status" value="1"/>
</dbReference>
<dbReference type="InterPro" id="IPR015433">
    <property type="entry name" value="PI3/4_kinase"/>
</dbReference>
<dbReference type="EMBL" id="FN648575">
    <property type="protein sequence ID" value="CBN77172.1"/>
    <property type="molecule type" value="Genomic_DNA"/>
</dbReference>
<dbReference type="eggNOG" id="KOG0903">
    <property type="taxonomic scope" value="Eukaryota"/>
</dbReference>
<dbReference type="InterPro" id="IPR036940">
    <property type="entry name" value="PI3/4_kinase_cat_sf"/>
</dbReference>
<feature type="compositionally biased region" description="Gly residues" evidence="3">
    <location>
        <begin position="794"/>
        <end position="808"/>
    </location>
</feature>
<gene>
    <name evidence="5" type="ORF">Esi_0038_0019</name>
</gene>
<feature type="compositionally biased region" description="Basic and acidic residues" evidence="3">
    <location>
        <begin position="809"/>
        <end position="822"/>
    </location>
</feature>
<proteinExistence type="predicted"/>
<dbReference type="PANTHER" id="PTHR10048">
    <property type="entry name" value="PHOSPHATIDYLINOSITOL KINASE"/>
    <property type="match status" value="1"/>
</dbReference>
<dbReference type="EMBL" id="FN649742">
    <property type="protein sequence ID" value="CBN77172.1"/>
    <property type="molecule type" value="Genomic_DNA"/>
</dbReference>
<feature type="region of interest" description="Disordered" evidence="3">
    <location>
        <begin position="644"/>
        <end position="679"/>
    </location>
</feature>
<feature type="compositionally biased region" description="Acidic residues" evidence="3">
    <location>
        <begin position="706"/>
        <end position="718"/>
    </location>
</feature>
<feature type="region of interest" description="Disordered" evidence="3">
    <location>
        <begin position="785"/>
        <end position="834"/>
    </location>
</feature>
<sequence length="1117" mass="117341">MSLRFPLMWEVFNLVLIIVKGFTFLHDGAPFQDAWLLLGLCAASVALELVCVAHLYSSAGTLPRQHVFLHSAVGAMATMNLAKKRSWASIPTTTNTMLEQRRLSEGYVLASGDGGSKHGDGGGFLLDDGDSGEDIAHGRQNSFEERRRFLSDWNTKVDKLRATWKTKVDELAEKLAAARRNRNRRWGGAEGSRGGAGGGGGGGGGWVGDAEGAPLLLLARMFAQEQAAIEELGDMWVRDPKWTGFFLPQYTLFLLYASFAHSSRLQDLLLDRCGSSVQTAHALYWFLRAFCLQGARVTPVGVAAIEQMLQEVVSRGEQPARDFCELRWRDDGDAGRYSELFDAPDEGAGGNRSLSGRFGETVEFVDELVKISTELAGMGKERRTEELKSRLREVQARFLPSRAIYIPLNRRRHRVYRIAVERRGAGASGSSDGASGRTKGRGEGEEGGGAVKVGLIRMLTPKGLGQSLREMADNTLTSLKLGGSTKDGRGGGVASGSSTGGDDVESQPPMVVPPPSGGGDFLSKGPMAAPEPADKEGGGAVDGSGDDALTVAATLSKSSGSAAAMPTVSDAAVHTFAGTAAAAASTGSSNSSTPSPAAWSVFPRPYSSETAAAMLSRDDSAAEEAGTEAAYSHRPDQVGVVAVSEGEGRRKYDGGKVPVSGGERDEGMDRGERGGASNGIGFGGGVEEGGSVGGIAAGNGVSTGGEEGDGEEGEGEEEIVQRLVPPSFSSTNLMGMWSRPSKRMADLGQVPFSSPTSPNPFFSNSPAVSINDIAATTSAAATSVENASSAAGPDGSGPAGAGSGGGDGSLRRGEGRRLRGGEEEFVDGPSSLVGTVMPAPPPWVSSETVAVAGEGTPAAAPSPGIVSLASAAGDGVEALLLSHEKGTPGSAGRGGYGATLATAGAGATQVIFKERWHQKEARLRRASKLGQAREWRLMPVIVKAGDDLRQEQLASQFFALAHRILKQSPLRARAGLRPYDIVATSHDAGIIEAIPDTVSIDALKKNDPLYTTLLDFFHRHFGPPESEGFQRARRFFVESLAANCIVTYLLQVKDRHNGNILLDARGRVIHIDFGFMLANSPGGNFNFESAPFKLTAEFVDLMGGPSSTCFKGFRELP</sequence>
<evidence type="ECO:0000256" key="3">
    <source>
        <dbReference type="SAM" id="MobiDB-lite"/>
    </source>
</evidence>
<dbReference type="Pfam" id="PF00454">
    <property type="entry name" value="PI3_PI4_kinase"/>
    <property type="match status" value="1"/>
</dbReference>
<protein>
    <recommendedName>
        <fullName evidence="4">PI3K/PI4K catalytic domain-containing protein</fullName>
    </recommendedName>
</protein>
<dbReference type="GO" id="GO:0048015">
    <property type="term" value="P:phosphatidylinositol-mediated signaling"/>
    <property type="evidence" value="ECO:0007669"/>
    <property type="project" value="TreeGrafter"/>
</dbReference>
<dbReference type="STRING" id="2880.D8LLV8"/>
<dbReference type="InParanoid" id="D8LLV8"/>
<feature type="region of interest" description="Disordered" evidence="3">
    <location>
        <begin position="479"/>
        <end position="545"/>
    </location>
</feature>